<dbReference type="SUPFAM" id="SSF52058">
    <property type="entry name" value="L domain-like"/>
    <property type="match status" value="1"/>
</dbReference>
<reference evidence="6 7" key="1">
    <citation type="submission" date="2024-05" db="EMBL/GenBank/DDBJ databases">
        <authorList>
            <person name="Wallberg A."/>
        </authorList>
    </citation>
    <scope>NUCLEOTIDE SEQUENCE [LARGE SCALE GENOMIC DNA]</scope>
</reference>
<feature type="compositionally biased region" description="Pro residues" evidence="3">
    <location>
        <begin position="101"/>
        <end position="121"/>
    </location>
</feature>
<evidence type="ECO:0000256" key="4">
    <source>
        <dbReference type="SAM" id="Phobius"/>
    </source>
</evidence>
<keyword evidence="4" id="KW-1133">Transmembrane helix</keyword>
<sequence>MASMRSCVTWLLVVGVATVAGLPPLSTTAISTNSSTVQLTVVKEEVSTIYVIVCPPPRPNTTRTLLPSVLTTTTTFTTPPATRRPTPGPEDAQPAFATALSPPPTIPTPIGLPSPPSVPSPVSPIDNLNVTLEAGSLDLSEQEEGGHEATVRARGCGWVGVGAGIPTWPNRLVFHTSGGLSLLPGWYEAMTNLTTLKLRAKGGLGGTWACSQLSPTLEILQMSHTPLELLLLQDCPTALKAVEMEHSGLTSVSLCAPNLKTLNVSWNQVSSALGQDWVECQGGANGVEELRVQHNLLSKVSTCGWPGLVILDVRNNQISELNMSTCVSGGLLTLMAAHNRLATPPELPKTLRHLYLNHNHLTALPALPHDMLEADFSHNQISDLGKARFKRARRLQHLNLAHNHISKIHDKDLHGLRDLRELDLSNNRLKDIAALVFQNLQQLKLLQLHHNHLSMLDSRLLASFPTTVRASFHNNPWSCTCSLLRDLKTHTACRRNHCRQQIQCLESDSWHDADELLKQCLHNVQEVNRNTSPSSHRTMSILLSDEDESDGNGRIDDTEDADDFKASQKKEGYGVAFVVPIMVVLVIVAILSVLTHRLYRRHRRYLQTSCFRCCPLPTPPASVTHDQLPHKDNDSDTETEL</sequence>
<keyword evidence="4" id="KW-0472">Membrane</keyword>
<accession>A0AAV2PYL8</accession>
<evidence type="ECO:0000256" key="2">
    <source>
        <dbReference type="ARBA" id="ARBA00022737"/>
    </source>
</evidence>
<dbReference type="Pfam" id="PF13855">
    <property type="entry name" value="LRR_8"/>
    <property type="match status" value="1"/>
</dbReference>
<evidence type="ECO:0000256" key="5">
    <source>
        <dbReference type="SAM" id="SignalP"/>
    </source>
</evidence>
<evidence type="ECO:0000313" key="7">
    <source>
        <dbReference type="Proteomes" id="UP001497623"/>
    </source>
</evidence>
<dbReference type="InterPro" id="IPR003591">
    <property type="entry name" value="Leu-rich_rpt_typical-subtyp"/>
</dbReference>
<dbReference type="Proteomes" id="UP001497623">
    <property type="component" value="Unassembled WGS sequence"/>
</dbReference>
<feature type="compositionally biased region" description="Low complexity" evidence="3">
    <location>
        <begin position="74"/>
        <end position="85"/>
    </location>
</feature>
<organism evidence="6 7">
    <name type="scientific">Meganyctiphanes norvegica</name>
    <name type="common">Northern krill</name>
    <name type="synonym">Thysanopoda norvegica</name>
    <dbReference type="NCBI Taxonomy" id="48144"/>
    <lineage>
        <taxon>Eukaryota</taxon>
        <taxon>Metazoa</taxon>
        <taxon>Ecdysozoa</taxon>
        <taxon>Arthropoda</taxon>
        <taxon>Crustacea</taxon>
        <taxon>Multicrustacea</taxon>
        <taxon>Malacostraca</taxon>
        <taxon>Eumalacostraca</taxon>
        <taxon>Eucarida</taxon>
        <taxon>Euphausiacea</taxon>
        <taxon>Euphausiidae</taxon>
        <taxon>Meganyctiphanes</taxon>
    </lineage>
</organism>
<evidence type="ECO:0000313" key="6">
    <source>
        <dbReference type="EMBL" id="CAL4067259.1"/>
    </source>
</evidence>
<dbReference type="PROSITE" id="PS51450">
    <property type="entry name" value="LRR"/>
    <property type="match status" value="3"/>
</dbReference>
<dbReference type="SMART" id="SM00369">
    <property type="entry name" value="LRR_TYP"/>
    <property type="match status" value="4"/>
</dbReference>
<proteinExistence type="predicted"/>
<dbReference type="PANTHER" id="PTHR24366:SF96">
    <property type="entry name" value="LEUCINE RICH REPEAT CONTAINING 53"/>
    <property type="match status" value="1"/>
</dbReference>
<dbReference type="AlphaFoldDB" id="A0AAV2PYL8"/>
<feature type="region of interest" description="Disordered" evidence="3">
    <location>
        <begin position="542"/>
        <end position="563"/>
    </location>
</feature>
<evidence type="ECO:0000256" key="1">
    <source>
        <dbReference type="ARBA" id="ARBA00022614"/>
    </source>
</evidence>
<dbReference type="Pfam" id="PF13516">
    <property type="entry name" value="LRR_6"/>
    <property type="match status" value="1"/>
</dbReference>
<protein>
    <submittedName>
        <fullName evidence="6">Uncharacterized protein</fullName>
    </submittedName>
</protein>
<keyword evidence="5" id="KW-0732">Signal</keyword>
<evidence type="ECO:0000256" key="3">
    <source>
        <dbReference type="SAM" id="MobiDB-lite"/>
    </source>
</evidence>
<comment type="caution">
    <text evidence="6">The sequence shown here is derived from an EMBL/GenBank/DDBJ whole genome shotgun (WGS) entry which is preliminary data.</text>
</comment>
<feature type="region of interest" description="Disordered" evidence="3">
    <location>
        <begin position="74"/>
        <end position="121"/>
    </location>
</feature>
<name>A0AAV2PYL8_MEGNR</name>
<dbReference type="InterPro" id="IPR032675">
    <property type="entry name" value="LRR_dom_sf"/>
</dbReference>
<dbReference type="EMBL" id="CAXKWB010002603">
    <property type="protein sequence ID" value="CAL4067259.1"/>
    <property type="molecule type" value="Genomic_DNA"/>
</dbReference>
<keyword evidence="2" id="KW-0677">Repeat</keyword>
<feature type="chain" id="PRO_5043359997" evidence="5">
    <location>
        <begin position="22"/>
        <end position="641"/>
    </location>
</feature>
<dbReference type="InterPro" id="IPR001611">
    <property type="entry name" value="Leu-rich_rpt"/>
</dbReference>
<keyword evidence="7" id="KW-1185">Reference proteome</keyword>
<dbReference type="SMART" id="SM00364">
    <property type="entry name" value="LRR_BAC"/>
    <property type="match status" value="4"/>
</dbReference>
<feature type="region of interest" description="Disordered" evidence="3">
    <location>
        <begin position="622"/>
        <end position="641"/>
    </location>
</feature>
<feature type="signal peptide" evidence="5">
    <location>
        <begin position="1"/>
        <end position="21"/>
    </location>
</feature>
<gene>
    <name evidence="6" type="ORF">MNOR_LOCUS6335</name>
</gene>
<feature type="transmembrane region" description="Helical" evidence="4">
    <location>
        <begin position="573"/>
        <end position="594"/>
    </location>
</feature>
<dbReference type="PANTHER" id="PTHR24366">
    <property type="entry name" value="IG(IMMUNOGLOBULIN) AND LRR(LEUCINE RICH REPEAT) DOMAINS"/>
    <property type="match status" value="1"/>
</dbReference>
<keyword evidence="4" id="KW-0812">Transmembrane</keyword>
<dbReference type="Gene3D" id="3.80.10.10">
    <property type="entry name" value="Ribonuclease Inhibitor"/>
    <property type="match status" value="2"/>
</dbReference>
<keyword evidence="1" id="KW-0433">Leucine-rich repeat</keyword>